<dbReference type="RefSeq" id="WP_140464622.1">
    <property type="nucleotide sequence ID" value="NZ_RCYZ01000001.1"/>
</dbReference>
<organism evidence="2 3">
    <name type="scientific">Hymenobacter nivis</name>
    <dbReference type="NCBI Taxonomy" id="1850093"/>
    <lineage>
        <taxon>Bacteria</taxon>
        <taxon>Pseudomonadati</taxon>
        <taxon>Bacteroidota</taxon>
        <taxon>Cytophagia</taxon>
        <taxon>Cytophagales</taxon>
        <taxon>Hymenobacteraceae</taxon>
        <taxon>Hymenobacter</taxon>
    </lineage>
</organism>
<sequence length="226" mass="25899">MKRIDFPIKPHLLKYLQVHLKLATVAEFPVFKAEDYLLSKSNRFGFALNQLLRKPAKSARHEGSLEGCTARLGVDLRNFNAAYYDLLQGKLSAYVVFQFNDFVDDIFKAELYWWVAQHVERRSTIKDAIRSFMVFYDVSEDDLAYETLKKSVQRNGGLRLRKKKKAKSENFPVNLSPKTGELSPKKRKTSPKTGVLSQKDVFAAVRQSLMALPLPISELDFLHAGR</sequence>
<evidence type="ECO:0000313" key="3">
    <source>
        <dbReference type="Proteomes" id="UP000317646"/>
    </source>
</evidence>
<proteinExistence type="predicted"/>
<reference evidence="2 3" key="1">
    <citation type="journal article" date="2019" name="Environ. Microbiol.">
        <title>Species interactions and distinct microbial communities in high Arctic permafrost affected cryosols are associated with the CH4 and CO2 gas fluxes.</title>
        <authorList>
            <person name="Altshuler I."/>
            <person name="Hamel J."/>
            <person name="Turney S."/>
            <person name="Magnuson E."/>
            <person name="Levesque R."/>
            <person name="Greer C."/>
            <person name="Whyte L.G."/>
        </authorList>
    </citation>
    <scope>NUCLEOTIDE SEQUENCE [LARGE SCALE GENOMIC DNA]</scope>
    <source>
        <strain evidence="2 3">S9.2P</strain>
    </source>
</reference>
<evidence type="ECO:0000313" key="2">
    <source>
        <dbReference type="EMBL" id="TPG72000.1"/>
    </source>
</evidence>
<protein>
    <submittedName>
        <fullName evidence="2">Uncharacterized protein</fullName>
    </submittedName>
</protein>
<accession>A0A502HFS3</accession>
<gene>
    <name evidence="2" type="ORF">EAH73_01780</name>
</gene>
<dbReference type="EMBL" id="RCYZ01000001">
    <property type="protein sequence ID" value="TPG72000.1"/>
    <property type="molecule type" value="Genomic_DNA"/>
</dbReference>
<name>A0A502HFS3_9BACT</name>
<keyword evidence="3" id="KW-1185">Reference proteome</keyword>
<evidence type="ECO:0000256" key="1">
    <source>
        <dbReference type="SAM" id="MobiDB-lite"/>
    </source>
</evidence>
<dbReference type="Proteomes" id="UP000317646">
    <property type="component" value="Unassembled WGS sequence"/>
</dbReference>
<dbReference type="AlphaFoldDB" id="A0A502HFS3"/>
<feature type="region of interest" description="Disordered" evidence="1">
    <location>
        <begin position="164"/>
        <end position="194"/>
    </location>
</feature>
<dbReference type="OrthoDB" id="881602at2"/>
<comment type="caution">
    <text evidence="2">The sequence shown here is derived from an EMBL/GenBank/DDBJ whole genome shotgun (WGS) entry which is preliminary data.</text>
</comment>